<reference evidence="3" key="1">
    <citation type="journal article" date="2017" name="Front. Plant Sci.">
        <title>Climate Clever Clovers: New Paradigm to Reduce the Environmental Footprint of Ruminants by Breeding Low Methanogenic Forages Utilizing Haplotype Variation.</title>
        <authorList>
            <person name="Kaur P."/>
            <person name="Appels R."/>
            <person name="Bayer P.E."/>
            <person name="Keeble-Gagnere G."/>
            <person name="Wang J."/>
            <person name="Hirakawa H."/>
            <person name="Shirasawa K."/>
            <person name="Vercoe P."/>
            <person name="Stefanova K."/>
            <person name="Durmic Z."/>
            <person name="Nichols P."/>
            <person name="Revell C."/>
            <person name="Isobe S.N."/>
            <person name="Edwards D."/>
            <person name="Erskine W."/>
        </authorList>
    </citation>
    <scope>NUCLEOTIDE SEQUENCE [LARGE SCALE GENOMIC DNA]</scope>
    <source>
        <strain evidence="3">cv. Daliak</strain>
    </source>
</reference>
<gene>
    <name evidence="2" type="ORF">TSUD_423810</name>
</gene>
<feature type="compositionally biased region" description="Low complexity" evidence="1">
    <location>
        <begin position="152"/>
        <end position="161"/>
    </location>
</feature>
<sequence>GSLLSLSAADATAIIEKMALSDRQGEYNRNPSQRKPGILELDSSDAVLAQNKLLTNTVEELSKQMSKLISIQEVQSKAKQVASCELCHGDHPTGYCPPPNEEVNYLGNQNQQRQAPYQNNSGYQRGGGSNYNQGYRQDAGSSNRQKQYESYTQPPSQQNQNSNLEETLRKFMEMQAKQNQQQHQFQQQQQQFQQETQVYQRGNDAVLRNLETQIGQIAREMANNKNQGGSFAANTEPNPKEQCKSITTRSGKEIGKGIGDNLQTEEDVVV</sequence>
<feature type="compositionally biased region" description="Polar residues" evidence="1">
    <location>
        <begin position="112"/>
        <end position="123"/>
    </location>
</feature>
<feature type="compositionally biased region" description="Polar residues" evidence="1">
    <location>
        <begin position="130"/>
        <end position="151"/>
    </location>
</feature>
<evidence type="ECO:0000313" key="3">
    <source>
        <dbReference type="Proteomes" id="UP000242715"/>
    </source>
</evidence>
<feature type="non-terminal residue" evidence="2">
    <location>
        <position position="270"/>
    </location>
</feature>
<dbReference type="OrthoDB" id="1838723at2759"/>
<comment type="caution">
    <text evidence="2">The sequence shown here is derived from an EMBL/GenBank/DDBJ whole genome shotgun (WGS) entry which is preliminary data.</text>
</comment>
<evidence type="ECO:0000313" key="2">
    <source>
        <dbReference type="EMBL" id="GAU10098.1"/>
    </source>
</evidence>
<feature type="region of interest" description="Disordered" evidence="1">
    <location>
        <begin position="112"/>
        <end position="161"/>
    </location>
</feature>
<feature type="compositionally biased region" description="Polar residues" evidence="1">
    <location>
        <begin position="226"/>
        <end position="237"/>
    </location>
</feature>
<keyword evidence="3" id="KW-1185">Reference proteome</keyword>
<dbReference type="EMBL" id="BCLP01049030">
    <property type="protein sequence ID" value="GAU10098.1"/>
    <property type="molecule type" value="Genomic_DNA"/>
</dbReference>
<dbReference type="Proteomes" id="UP000242715">
    <property type="component" value="Unassembled WGS sequence"/>
</dbReference>
<name>A0A1B5Z7K8_TRISU</name>
<protein>
    <submittedName>
        <fullName evidence="2">Uncharacterized protein</fullName>
    </submittedName>
</protein>
<organism evidence="2 3">
    <name type="scientific">Trifolium subterraneum</name>
    <name type="common">Subterranean clover</name>
    <dbReference type="NCBI Taxonomy" id="3900"/>
    <lineage>
        <taxon>Eukaryota</taxon>
        <taxon>Viridiplantae</taxon>
        <taxon>Streptophyta</taxon>
        <taxon>Embryophyta</taxon>
        <taxon>Tracheophyta</taxon>
        <taxon>Spermatophyta</taxon>
        <taxon>Magnoliopsida</taxon>
        <taxon>eudicotyledons</taxon>
        <taxon>Gunneridae</taxon>
        <taxon>Pentapetalae</taxon>
        <taxon>rosids</taxon>
        <taxon>fabids</taxon>
        <taxon>Fabales</taxon>
        <taxon>Fabaceae</taxon>
        <taxon>Papilionoideae</taxon>
        <taxon>50 kb inversion clade</taxon>
        <taxon>NPAAA clade</taxon>
        <taxon>Hologalegina</taxon>
        <taxon>IRL clade</taxon>
        <taxon>Trifolieae</taxon>
        <taxon>Trifolium</taxon>
    </lineage>
</organism>
<proteinExistence type="predicted"/>
<dbReference type="AlphaFoldDB" id="A0A1B5Z7K8"/>
<evidence type="ECO:0000256" key="1">
    <source>
        <dbReference type="SAM" id="MobiDB-lite"/>
    </source>
</evidence>
<feature type="non-terminal residue" evidence="2">
    <location>
        <position position="1"/>
    </location>
</feature>
<accession>A0A1B5Z7K8</accession>
<feature type="region of interest" description="Disordered" evidence="1">
    <location>
        <begin position="226"/>
        <end position="270"/>
    </location>
</feature>